<reference evidence="3 4" key="1">
    <citation type="submission" date="2020-03" db="EMBL/GenBank/DDBJ databases">
        <title>WGS of actinomycetes isolated from Thailand.</title>
        <authorList>
            <person name="Thawai C."/>
        </authorList>
    </citation>
    <scope>NUCLEOTIDE SEQUENCE [LARGE SCALE GENOMIC DNA]</scope>
    <source>
        <strain evidence="3 4">PLAI 1-29</strain>
    </source>
</reference>
<feature type="domain" description="Beta-lactamase-related" evidence="2">
    <location>
        <begin position="132"/>
        <end position="463"/>
    </location>
</feature>
<accession>A0ABX1BWT6</accession>
<dbReference type="PANTHER" id="PTHR46825">
    <property type="entry name" value="D-ALANYL-D-ALANINE-CARBOXYPEPTIDASE/ENDOPEPTIDASE AMPH"/>
    <property type="match status" value="1"/>
</dbReference>
<dbReference type="EMBL" id="JAATEN010000005">
    <property type="protein sequence ID" value="NJQ00738.1"/>
    <property type="molecule type" value="Genomic_DNA"/>
</dbReference>
<evidence type="ECO:0000313" key="4">
    <source>
        <dbReference type="Proteomes" id="UP000695264"/>
    </source>
</evidence>
<dbReference type="SUPFAM" id="SSF56601">
    <property type="entry name" value="beta-lactamase/transpeptidase-like"/>
    <property type="match status" value="1"/>
</dbReference>
<name>A0ABX1BWT6_9ACTN</name>
<evidence type="ECO:0000259" key="2">
    <source>
        <dbReference type="Pfam" id="PF00144"/>
    </source>
</evidence>
<feature type="region of interest" description="Disordered" evidence="1">
    <location>
        <begin position="327"/>
        <end position="354"/>
    </location>
</feature>
<keyword evidence="4" id="KW-1185">Reference proteome</keyword>
<feature type="compositionally biased region" description="Low complexity" evidence="1">
    <location>
        <begin position="108"/>
        <end position="117"/>
    </location>
</feature>
<dbReference type="InterPro" id="IPR012338">
    <property type="entry name" value="Beta-lactam/transpept-like"/>
</dbReference>
<feature type="region of interest" description="Disordered" evidence="1">
    <location>
        <begin position="67"/>
        <end position="131"/>
    </location>
</feature>
<proteinExistence type="predicted"/>
<evidence type="ECO:0000256" key="1">
    <source>
        <dbReference type="SAM" id="MobiDB-lite"/>
    </source>
</evidence>
<comment type="caution">
    <text evidence="3">The sequence shown here is derived from an EMBL/GenBank/DDBJ whole genome shotgun (WGS) entry which is preliminary data.</text>
</comment>
<sequence length="474" mass="50844">MRWVSPRVGPGAGRGLGWPEARWAARRIGRWARPGAAPRPWRPWPRAALCVLLCVAAVVGCAAPTARYGADARPERSAEDPDRTGPDRTDPGRAEDAGRTAPEPPAEAAPGRSGEPAPGRPGGPDPGAGPVAEAVAGLADAARAPGAAAYARDGGRVWFAASGVADRRETRPIGRADRFRAGSVTKTFVATVVLQLHAEGALRLSDPVERHLPGLVRGRGNDGTRVTLRQLLTHTSGLYDYVRDPRLAEESFGRGFPEHRYATRSPRELVRTALRHRPYFPPGRGYFYSNTDYILLGLVVERVTGRPYARAVEERVIRPLRLTGTSFPGTRSGLPRPHGRGYSAAAGGSPDRPMDVTELNPSTAGAAGEMISTFGDLSRFLRALLGGELLPDAELRLMRDTSGTRGRYGYGLFPERLPCGVTVWGHNGSISGSYVRITATAGGGRVLGYRVNTDEVGDAAAERRLLTAEFCRRD</sequence>
<dbReference type="Pfam" id="PF00144">
    <property type="entry name" value="Beta-lactamase"/>
    <property type="match status" value="1"/>
</dbReference>
<evidence type="ECO:0000313" key="3">
    <source>
        <dbReference type="EMBL" id="NJQ00738.1"/>
    </source>
</evidence>
<dbReference type="PANTHER" id="PTHR46825:SF7">
    <property type="entry name" value="D-ALANYL-D-ALANINE CARBOXYPEPTIDASE"/>
    <property type="match status" value="1"/>
</dbReference>
<dbReference type="Gene3D" id="3.40.710.10">
    <property type="entry name" value="DD-peptidase/beta-lactamase superfamily"/>
    <property type="match status" value="1"/>
</dbReference>
<dbReference type="InterPro" id="IPR050491">
    <property type="entry name" value="AmpC-like"/>
</dbReference>
<dbReference type="InterPro" id="IPR001466">
    <property type="entry name" value="Beta-lactam-related"/>
</dbReference>
<feature type="compositionally biased region" description="Basic and acidic residues" evidence="1">
    <location>
        <begin position="70"/>
        <end position="98"/>
    </location>
</feature>
<gene>
    <name evidence="3" type="ORF">HCK00_09360</name>
</gene>
<dbReference type="Proteomes" id="UP000695264">
    <property type="component" value="Unassembled WGS sequence"/>
</dbReference>
<protein>
    <submittedName>
        <fullName evidence="3">Beta-lactamase family protein</fullName>
    </submittedName>
</protein>
<organism evidence="3 4">
    <name type="scientific">Streptomyces zingiberis</name>
    <dbReference type="NCBI Taxonomy" id="2053010"/>
    <lineage>
        <taxon>Bacteria</taxon>
        <taxon>Bacillati</taxon>
        <taxon>Actinomycetota</taxon>
        <taxon>Actinomycetes</taxon>
        <taxon>Kitasatosporales</taxon>
        <taxon>Streptomycetaceae</taxon>
        <taxon>Streptomyces</taxon>
    </lineage>
</organism>